<organism evidence="3 5">
    <name type="scientific">Cucumis melo var. makuwa</name>
    <name type="common">Oriental melon</name>
    <dbReference type="NCBI Taxonomy" id="1194695"/>
    <lineage>
        <taxon>Eukaryota</taxon>
        <taxon>Viridiplantae</taxon>
        <taxon>Streptophyta</taxon>
        <taxon>Embryophyta</taxon>
        <taxon>Tracheophyta</taxon>
        <taxon>Spermatophyta</taxon>
        <taxon>Magnoliopsida</taxon>
        <taxon>eudicotyledons</taxon>
        <taxon>Gunneridae</taxon>
        <taxon>Pentapetalae</taxon>
        <taxon>rosids</taxon>
        <taxon>fabids</taxon>
        <taxon>Cucurbitales</taxon>
        <taxon>Cucurbitaceae</taxon>
        <taxon>Benincaseae</taxon>
        <taxon>Cucumis</taxon>
    </lineage>
</organism>
<dbReference type="OrthoDB" id="2272416at2759"/>
<dbReference type="EMBL" id="SSTD01003836">
    <property type="protein sequence ID" value="TYK24863.1"/>
    <property type="molecule type" value="Genomic_DNA"/>
</dbReference>
<evidence type="ECO:0000313" key="3">
    <source>
        <dbReference type="EMBL" id="KAA0059916.1"/>
    </source>
</evidence>
<reference evidence="5 6" key="1">
    <citation type="submission" date="2019-08" db="EMBL/GenBank/DDBJ databases">
        <title>Draft genome sequences of two oriental melons (Cucumis melo L. var makuwa).</title>
        <authorList>
            <person name="Kwon S.-Y."/>
        </authorList>
    </citation>
    <scope>NUCLEOTIDE SEQUENCE [LARGE SCALE GENOMIC DNA]</scope>
    <source>
        <strain evidence="6">cv. Chang Bougi</strain>
        <strain evidence="5">cv. SW 3</strain>
        <tissue evidence="3">Leaf</tissue>
    </source>
</reference>
<feature type="signal peptide" evidence="1">
    <location>
        <begin position="1"/>
        <end position="18"/>
    </location>
</feature>
<dbReference type="Proteomes" id="UP000321947">
    <property type="component" value="Unassembled WGS sequence"/>
</dbReference>
<accession>A0A5A7V0A6</accession>
<dbReference type="Pfam" id="PF03732">
    <property type="entry name" value="Retrotrans_gag"/>
    <property type="match status" value="1"/>
</dbReference>
<evidence type="ECO:0000313" key="5">
    <source>
        <dbReference type="Proteomes" id="UP000321393"/>
    </source>
</evidence>
<protein>
    <recommendedName>
        <fullName evidence="2">Retrotransposon gag domain-containing protein</fullName>
    </recommendedName>
</protein>
<dbReference type="Proteomes" id="UP000321393">
    <property type="component" value="Unassembled WGS sequence"/>
</dbReference>
<feature type="domain" description="Retrotransposon gag" evidence="2">
    <location>
        <begin position="115"/>
        <end position="195"/>
    </location>
</feature>
<comment type="caution">
    <text evidence="3">The sequence shown here is derived from an EMBL/GenBank/DDBJ whole genome shotgun (WGS) entry which is preliminary data.</text>
</comment>
<dbReference type="EMBL" id="SSTE01005892">
    <property type="protein sequence ID" value="KAA0059916.1"/>
    <property type="molecule type" value="Genomic_DNA"/>
</dbReference>
<evidence type="ECO:0000259" key="2">
    <source>
        <dbReference type="Pfam" id="PF03732"/>
    </source>
</evidence>
<gene>
    <name evidence="4" type="ORF">E5676_scaffold184G001320</name>
    <name evidence="3" type="ORF">E6C27_scaffold108G002210</name>
</gene>
<dbReference type="InterPro" id="IPR005162">
    <property type="entry name" value="Retrotrans_gag_dom"/>
</dbReference>
<sequence>MCFKLPLLGSSDIIFVLGCHFLSVSSGIGRCVMHDGIDKNLLNVLRLLCIAVTQQKSVGVQRCSEGHPVFDLHFNHLLRRHEDKRFGVERLKALRAMTFEGTTNPIDMEKCFDDWWTLYIVRAGGMSLVSWGEFRKVFQDKLYPCSFCDEKMNEFKSLVQGDMTITKYEKKYTELVKYALTRVIDELDKYKRFKHELKA</sequence>
<feature type="chain" id="PRO_5042722317" description="Retrotransposon gag domain-containing protein" evidence="1">
    <location>
        <begin position="19"/>
        <end position="199"/>
    </location>
</feature>
<evidence type="ECO:0000256" key="1">
    <source>
        <dbReference type="SAM" id="SignalP"/>
    </source>
</evidence>
<evidence type="ECO:0000313" key="4">
    <source>
        <dbReference type="EMBL" id="TYK24863.1"/>
    </source>
</evidence>
<evidence type="ECO:0000313" key="6">
    <source>
        <dbReference type="Proteomes" id="UP000321947"/>
    </source>
</evidence>
<proteinExistence type="predicted"/>
<dbReference type="AlphaFoldDB" id="A0A5A7V0A6"/>
<keyword evidence="1" id="KW-0732">Signal</keyword>
<name>A0A5A7V0A6_CUCMM</name>